<protein>
    <recommendedName>
        <fullName evidence="1">Prolyl 4-hydroxylase alpha subunit Fe(2+) 2OG dioxygenase domain-containing protein</fullName>
    </recommendedName>
</protein>
<feature type="domain" description="Prolyl 4-hydroxylase alpha subunit Fe(2+) 2OG dioxygenase" evidence="1">
    <location>
        <begin position="100"/>
        <end position="175"/>
    </location>
</feature>
<dbReference type="Gene3D" id="2.60.120.620">
    <property type="entry name" value="q2cbj1_9rhob like domain"/>
    <property type="match status" value="1"/>
</dbReference>
<dbReference type="Proteomes" id="UP000009102">
    <property type="component" value="Chromosome"/>
</dbReference>
<dbReference type="Pfam" id="PF13640">
    <property type="entry name" value="2OG-FeII_Oxy_3"/>
    <property type="match status" value="1"/>
</dbReference>
<accession>D0KW42</accession>
<dbReference type="InterPro" id="IPR044862">
    <property type="entry name" value="Pro_4_hyd_alph_FE2OG_OXY"/>
</dbReference>
<gene>
    <name evidence="2" type="ordered locus">Hneap_2128</name>
</gene>
<dbReference type="STRING" id="555778.Hneap_2128"/>
<evidence type="ECO:0000313" key="3">
    <source>
        <dbReference type="Proteomes" id="UP000009102"/>
    </source>
</evidence>
<dbReference type="AlphaFoldDB" id="D0KW42"/>
<organism evidence="2 3">
    <name type="scientific">Halothiobacillus neapolitanus (strain ATCC 23641 / DSM 15147 / CIP 104769 / NCIMB 8539 / c2)</name>
    <name type="common">Thiobacillus neapolitanus</name>
    <dbReference type="NCBI Taxonomy" id="555778"/>
    <lineage>
        <taxon>Bacteria</taxon>
        <taxon>Pseudomonadati</taxon>
        <taxon>Pseudomonadota</taxon>
        <taxon>Gammaproteobacteria</taxon>
        <taxon>Chromatiales</taxon>
        <taxon>Halothiobacillaceae</taxon>
        <taxon>Halothiobacillus</taxon>
    </lineage>
</organism>
<sequence>MVDFGAFDAAPLVKEPFAHFVAHGFVPKSVMVDIDRDFPEVPKRGSFPMSELDSGPSFKALVDYLESDEVAAKFSEKLGIDLVGKPTTMTIRGFSGEQDGRVHTDSRSKLVTVLLYLNSGWSSPEGRLRLLRSNNLDDWFDEVPPDAGTLLAFVNTENAWHGHKPFVGQRRSIQLNWVVSDAAVRRSQWRHGLSAKIKRWLGGGKKSVGNAH</sequence>
<dbReference type="KEGG" id="hna:Hneap_2128"/>
<evidence type="ECO:0000313" key="2">
    <source>
        <dbReference type="EMBL" id="ACX96945.1"/>
    </source>
</evidence>
<dbReference type="HOGENOM" id="CLU_085337_0_0_6"/>
<keyword evidence="3" id="KW-1185">Reference proteome</keyword>
<reference evidence="2 3" key="1">
    <citation type="submission" date="2009-10" db="EMBL/GenBank/DDBJ databases">
        <title>Complete sequence of Halothiobacillus neapolitanus c2.</title>
        <authorList>
            <consortium name="US DOE Joint Genome Institute"/>
            <person name="Lucas S."/>
            <person name="Copeland A."/>
            <person name="Lapidus A."/>
            <person name="Glavina del Rio T."/>
            <person name="Tice H."/>
            <person name="Bruce D."/>
            <person name="Goodwin L."/>
            <person name="Pitluck S."/>
            <person name="Davenport K."/>
            <person name="Brettin T."/>
            <person name="Detter J.C."/>
            <person name="Han C."/>
            <person name="Tapia R."/>
            <person name="Larimer F."/>
            <person name="Land M."/>
            <person name="Hauser L."/>
            <person name="Kyrpides N."/>
            <person name="Mikhailova N."/>
            <person name="Kerfeld C."/>
            <person name="Cannon G."/>
            <person name="Heinhort S."/>
        </authorList>
    </citation>
    <scope>NUCLEOTIDE SEQUENCE [LARGE SCALE GENOMIC DNA]</scope>
    <source>
        <strain evidence="3">ATCC 23641 / c2</strain>
    </source>
</reference>
<name>D0KW42_HALNC</name>
<proteinExistence type="predicted"/>
<dbReference type="eggNOG" id="COG3751">
    <property type="taxonomic scope" value="Bacteria"/>
</dbReference>
<evidence type="ECO:0000259" key="1">
    <source>
        <dbReference type="Pfam" id="PF13640"/>
    </source>
</evidence>
<dbReference type="EMBL" id="CP001801">
    <property type="protein sequence ID" value="ACX96945.1"/>
    <property type="molecule type" value="Genomic_DNA"/>
</dbReference>
<dbReference type="OrthoDB" id="8578235at2"/>